<evidence type="ECO:0000256" key="2">
    <source>
        <dbReference type="SAM" id="Phobius"/>
    </source>
</evidence>
<feature type="transmembrane region" description="Helical" evidence="2">
    <location>
        <begin position="211"/>
        <end position="230"/>
    </location>
</feature>
<feature type="transmembrane region" description="Helical" evidence="2">
    <location>
        <begin position="38"/>
        <end position="59"/>
    </location>
</feature>
<dbReference type="Pfam" id="PF11820">
    <property type="entry name" value="DUF3339"/>
    <property type="match status" value="2"/>
</dbReference>
<dbReference type="Proteomes" id="UP000290289">
    <property type="component" value="Chromosome 17"/>
</dbReference>
<dbReference type="EMBL" id="RDQH01000343">
    <property type="protein sequence ID" value="RXH69636.1"/>
    <property type="molecule type" value="Genomic_DNA"/>
</dbReference>
<feature type="compositionally biased region" description="Basic and acidic residues" evidence="1">
    <location>
        <begin position="72"/>
        <end position="87"/>
    </location>
</feature>
<sequence>MSADWGPVVVAVVMFILLSPGLLFQLPARTRVMEFGNMSTSGIAILVHAVIYFCIITILTNSTSIKLQQGSPEERQSNIHRDSERRRVTGSAGIDVDVDDQDENGIENEEEESVDSDGLAVGLHAPKLQLLAVSREREEQPRLQQDKQHHSYQYWAPTDIDIRIEYVSGVIWTGIEALNSQPFNLKQVLNVTATDCNCKHHNYVWSENFDWAAPLIASALFAFLLPGLVFQMPGKERPLEFMNMKTSIASMFLHAVIYDYGMNQYGHSTRLKVSELHEPALSRHLNQQSWCQQYEQHHCYENRPPIRHIEEISIS</sequence>
<evidence type="ECO:0000256" key="1">
    <source>
        <dbReference type="SAM" id="MobiDB-lite"/>
    </source>
</evidence>
<dbReference type="PANTHER" id="PTHR33128">
    <property type="entry name" value="OS05G0103400 PROTEIN"/>
    <property type="match status" value="1"/>
</dbReference>
<evidence type="ECO:0000313" key="4">
    <source>
        <dbReference type="Proteomes" id="UP000290289"/>
    </source>
</evidence>
<dbReference type="AlphaFoldDB" id="A0A498HDU7"/>
<keyword evidence="2" id="KW-0472">Membrane</keyword>
<feature type="transmembrane region" description="Helical" evidence="2">
    <location>
        <begin position="6"/>
        <end position="26"/>
    </location>
</feature>
<evidence type="ECO:0000313" key="3">
    <source>
        <dbReference type="EMBL" id="RXH69636.1"/>
    </source>
</evidence>
<keyword evidence="4" id="KW-1185">Reference proteome</keyword>
<dbReference type="PANTHER" id="PTHR33128:SF47">
    <property type="entry name" value="GPI-ANCHORED-LIKE PROTEIN (DUF 3339)"/>
    <property type="match status" value="1"/>
</dbReference>
<name>A0A498HDU7_MALDO</name>
<dbReference type="InterPro" id="IPR021775">
    <property type="entry name" value="DUF3339"/>
</dbReference>
<organism evidence="3 4">
    <name type="scientific">Malus domestica</name>
    <name type="common">Apple</name>
    <name type="synonym">Pyrus malus</name>
    <dbReference type="NCBI Taxonomy" id="3750"/>
    <lineage>
        <taxon>Eukaryota</taxon>
        <taxon>Viridiplantae</taxon>
        <taxon>Streptophyta</taxon>
        <taxon>Embryophyta</taxon>
        <taxon>Tracheophyta</taxon>
        <taxon>Spermatophyta</taxon>
        <taxon>Magnoliopsida</taxon>
        <taxon>eudicotyledons</taxon>
        <taxon>Gunneridae</taxon>
        <taxon>Pentapetalae</taxon>
        <taxon>rosids</taxon>
        <taxon>fabids</taxon>
        <taxon>Rosales</taxon>
        <taxon>Rosaceae</taxon>
        <taxon>Amygdaloideae</taxon>
        <taxon>Maleae</taxon>
        <taxon>Malus</taxon>
    </lineage>
</organism>
<keyword evidence="2" id="KW-1133">Transmembrane helix</keyword>
<dbReference type="STRING" id="3750.A0A498HDU7"/>
<protein>
    <submittedName>
        <fullName evidence="3">Uncharacterized protein</fullName>
    </submittedName>
</protein>
<feature type="region of interest" description="Disordered" evidence="1">
    <location>
        <begin position="67"/>
        <end position="117"/>
    </location>
</feature>
<reference evidence="3 4" key="1">
    <citation type="submission" date="2018-10" db="EMBL/GenBank/DDBJ databases">
        <title>A high-quality apple genome assembly.</title>
        <authorList>
            <person name="Hu J."/>
        </authorList>
    </citation>
    <scope>NUCLEOTIDE SEQUENCE [LARGE SCALE GENOMIC DNA]</scope>
    <source>
        <strain evidence="4">cv. HFTH1</strain>
        <tissue evidence="3">Young leaf</tissue>
    </source>
</reference>
<comment type="caution">
    <text evidence="3">The sequence shown here is derived from an EMBL/GenBank/DDBJ whole genome shotgun (WGS) entry which is preliminary data.</text>
</comment>
<proteinExistence type="predicted"/>
<gene>
    <name evidence="3" type="ORF">DVH24_037420</name>
</gene>
<feature type="compositionally biased region" description="Acidic residues" evidence="1">
    <location>
        <begin position="96"/>
        <end position="115"/>
    </location>
</feature>
<accession>A0A498HDU7</accession>
<keyword evidence="2" id="KW-0812">Transmembrane</keyword>